<comment type="caution">
    <text evidence="1">The sequence shown here is derived from an EMBL/GenBank/DDBJ whole genome shotgun (WGS) entry which is preliminary data.</text>
</comment>
<proteinExistence type="predicted"/>
<dbReference type="EMBL" id="MLYV02001141">
    <property type="protein sequence ID" value="PSR72677.1"/>
    <property type="molecule type" value="Genomic_DNA"/>
</dbReference>
<protein>
    <submittedName>
        <fullName evidence="1">Uncharacterized protein</fullName>
    </submittedName>
</protein>
<dbReference type="AlphaFoldDB" id="A0A2R6NJZ0"/>
<organism evidence="1 2">
    <name type="scientific">Hermanssonia centrifuga</name>
    <dbReference type="NCBI Taxonomy" id="98765"/>
    <lineage>
        <taxon>Eukaryota</taxon>
        <taxon>Fungi</taxon>
        <taxon>Dikarya</taxon>
        <taxon>Basidiomycota</taxon>
        <taxon>Agaricomycotina</taxon>
        <taxon>Agaricomycetes</taxon>
        <taxon>Polyporales</taxon>
        <taxon>Meruliaceae</taxon>
        <taxon>Hermanssonia</taxon>
    </lineage>
</organism>
<sequence>MTSVFNRSQLPVKWDILRYIDVLESFQNLQDLKLWRGTYVRGWAGMELIGKHLGDRLVRLEVVLNTLLPPVKKHNKPPPVVYVFSKLTNLTLTIRWTSTKQFPDVFPIQIPSLSSSQFPVLASLTIKFLAGPSPDLINHFLLQSHLPSLKIFRITDRHRFTSQAAFRAFCTRHGLPA</sequence>
<dbReference type="Proteomes" id="UP000186601">
    <property type="component" value="Unassembled WGS sequence"/>
</dbReference>
<evidence type="ECO:0000313" key="1">
    <source>
        <dbReference type="EMBL" id="PSR72677.1"/>
    </source>
</evidence>
<accession>A0A2R6NJZ0</accession>
<reference evidence="1 2" key="1">
    <citation type="submission" date="2018-02" db="EMBL/GenBank/DDBJ databases">
        <title>Genome sequence of the basidiomycete white-rot fungus Phlebia centrifuga.</title>
        <authorList>
            <person name="Granchi Z."/>
            <person name="Peng M."/>
            <person name="de Vries R.P."/>
            <person name="Hilden K."/>
            <person name="Makela M.R."/>
            <person name="Grigoriev I."/>
            <person name="Riley R."/>
        </authorList>
    </citation>
    <scope>NUCLEOTIDE SEQUENCE [LARGE SCALE GENOMIC DNA]</scope>
    <source>
        <strain evidence="1 2">FBCC195</strain>
    </source>
</reference>
<name>A0A2R6NJZ0_9APHY</name>
<keyword evidence="2" id="KW-1185">Reference proteome</keyword>
<gene>
    <name evidence="1" type="ORF">PHLCEN_2v11451</name>
</gene>
<evidence type="ECO:0000313" key="2">
    <source>
        <dbReference type="Proteomes" id="UP000186601"/>
    </source>
</evidence>